<reference evidence="1" key="1">
    <citation type="journal article" date="2014" name="Int. J. Syst. Evol. Microbiol.">
        <title>Complete genome sequence of Corynebacterium casei LMG S-19264T (=DSM 44701T), isolated from a smear-ripened cheese.</title>
        <authorList>
            <consortium name="US DOE Joint Genome Institute (JGI-PGF)"/>
            <person name="Walter F."/>
            <person name="Albersmeier A."/>
            <person name="Kalinowski J."/>
            <person name="Ruckert C."/>
        </authorList>
    </citation>
    <scope>NUCLEOTIDE SEQUENCE</scope>
    <source>
        <strain evidence="1">NBRC 108769</strain>
    </source>
</reference>
<dbReference type="AlphaFoldDB" id="A0AA37SSW4"/>
<comment type="caution">
    <text evidence="1">The sequence shown here is derived from an EMBL/GenBank/DDBJ whole genome shotgun (WGS) entry which is preliminary data.</text>
</comment>
<evidence type="ECO:0000313" key="2">
    <source>
        <dbReference type="Proteomes" id="UP001156666"/>
    </source>
</evidence>
<evidence type="ECO:0000313" key="1">
    <source>
        <dbReference type="EMBL" id="GLR19269.1"/>
    </source>
</evidence>
<gene>
    <name evidence="1" type="ORF">GCM10007940_38850</name>
</gene>
<dbReference type="EMBL" id="BSOH01000027">
    <property type="protein sequence ID" value="GLR19269.1"/>
    <property type="molecule type" value="Genomic_DNA"/>
</dbReference>
<reference evidence="1" key="2">
    <citation type="submission" date="2023-01" db="EMBL/GenBank/DDBJ databases">
        <title>Draft genome sequence of Portibacter lacus strain NBRC 108769.</title>
        <authorList>
            <person name="Sun Q."/>
            <person name="Mori K."/>
        </authorList>
    </citation>
    <scope>NUCLEOTIDE SEQUENCE</scope>
    <source>
        <strain evidence="1">NBRC 108769</strain>
    </source>
</reference>
<organism evidence="1 2">
    <name type="scientific">Portibacter lacus</name>
    <dbReference type="NCBI Taxonomy" id="1099794"/>
    <lineage>
        <taxon>Bacteria</taxon>
        <taxon>Pseudomonadati</taxon>
        <taxon>Bacteroidota</taxon>
        <taxon>Saprospiria</taxon>
        <taxon>Saprospirales</taxon>
        <taxon>Haliscomenobacteraceae</taxon>
        <taxon>Portibacter</taxon>
    </lineage>
</organism>
<proteinExistence type="predicted"/>
<keyword evidence="2" id="KW-1185">Reference proteome</keyword>
<protein>
    <submittedName>
        <fullName evidence="1">Uncharacterized protein</fullName>
    </submittedName>
</protein>
<name>A0AA37SSW4_9BACT</name>
<sequence>MLSIFVISAQTYPLFSNYETKKHLNLVLISKNQLLKGAIIALATCTYVFIIRDNLSNCYFLNPIYFDLFFNLISDQKSIILT</sequence>
<accession>A0AA37SSW4</accession>
<dbReference type="Proteomes" id="UP001156666">
    <property type="component" value="Unassembled WGS sequence"/>
</dbReference>